<keyword evidence="2" id="KW-1185">Reference proteome</keyword>
<gene>
    <name evidence="1" type="ORF">CZ674_09935</name>
</gene>
<dbReference type="NCBIfam" id="TIGR03562">
    <property type="entry name" value="osmo_induc_OsmC"/>
    <property type="match status" value="1"/>
</dbReference>
<dbReference type="Pfam" id="PF02566">
    <property type="entry name" value="OsmC"/>
    <property type="match status" value="1"/>
</dbReference>
<dbReference type="GeneID" id="303173531"/>
<dbReference type="InterPro" id="IPR052707">
    <property type="entry name" value="OsmC_Ohr_Peroxiredoxin"/>
</dbReference>
<dbReference type="GO" id="GO:0006979">
    <property type="term" value="P:response to oxidative stress"/>
    <property type="evidence" value="ECO:0007669"/>
    <property type="project" value="InterPro"/>
</dbReference>
<name>A0A1R4G961_9MICO</name>
<dbReference type="AlphaFoldDB" id="A0A1R4G961"/>
<dbReference type="InterPro" id="IPR003718">
    <property type="entry name" value="OsmC/Ohr_fam"/>
</dbReference>
<dbReference type="InterPro" id="IPR019904">
    <property type="entry name" value="Peroxiredoxin_OsmC"/>
</dbReference>
<protein>
    <submittedName>
        <fullName evidence="1">Organic hydroperoxide resistance protein</fullName>
    </submittedName>
</protein>
<evidence type="ECO:0000313" key="2">
    <source>
        <dbReference type="Proteomes" id="UP000195787"/>
    </source>
</evidence>
<accession>A0A1R4G961</accession>
<dbReference type="InterPro" id="IPR015946">
    <property type="entry name" value="KH_dom-like_a/b"/>
</dbReference>
<proteinExistence type="predicted"/>
<reference evidence="1 2" key="1">
    <citation type="submission" date="2017-02" db="EMBL/GenBank/DDBJ databases">
        <authorList>
            <person name="Peterson S.W."/>
        </authorList>
    </citation>
    <scope>NUCLEOTIDE SEQUENCE [LARGE SCALE GENOMIC DNA]</scope>
    <source>
        <strain evidence="1 2">LMG 22410</strain>
    </source>
</reference>
<dbReference type="PANTHER" id="PTHR42830:SF1">
    <property type="entry name" value="OSMOTICALLY INDUCIBLE FAMILY PROTEIN"/>
    <property type="match status" value="1"/>
</dbReference>
<dbReference type="Proteomes" id="UP000195787">
    <property type="component" value="Unassembled WGS sequence"/>
</dbReference>
<dbReference type="SUPFAM" id="SSF82784">
    <property type="entry name" value="OsmC-like"/>
    <property type="match status" value="1"/>
</dbReference>
<dbReference type="InterPro" id="IPR036102">
    <property type="entry name" value="OsmC/Ohrsf"/>
</dbReference>
<dbReference type="EMBL" id="FUHU01000041">
    <property type="protein sequence ID" value="SJM64597.1"/>
    <property type="molecule type" value="Genomic_DNA"/>
</dbReference>
<dbReference type="PANTHER" id="PTHR42830">
    <property type="entry name" value="OSMOTICALLY INDUCIBLE FAMILY PROTEIN"/>
    <property type="match status" value="1"/>
</dbReference>
<sequence length="140" mass="14487">MAVTSKANAVWNGSLTEGSGQAKLSSGSEHSFTWKARAEEGGSTTPEELIAGAHSACYSMALSNELHDAGFKSEQVAVSAEVDFDISKGGITEIRLSVEAKVADIEQAKFEEIANAAKEGCPVSKALAGTEIVLASAKLV</sequence>
<dbReference type="Gene3D" id="3.30.300.20">
    <property type="match status" value="1"/>
</dbReference>
<dbReference type="GO" id="GO:0004601">
    <property type="term" value="F:peroxidase activity"/>
    <property type="evidence" value="ECO:0007669"/>
    <property type="project" value="InterPro"/>
</dbReference>
<dbReference type="RefSeq" id="WP_200810087.1">
    <property type="nucleotide sequence ID" value="NZ_FUHU01000041.1"/>
</dbReference>
<evidence type="ECO:0000313" key="1">
    <source>
        <dbReference type="EMBL" id="SJM64597.1"/>
    </source>
</evidence>
<organism evidence="1 2">
    <name type="scientific">Agrococcus casei LMG 22410</name>
    <dbReference type="NCBI Taxonomy" id="1255656"/>
    <lineage>
        <taxon>Bacteria</taxon>
        <taxon>Bacillati</taxon>
        <taxon>Actinomycetota</taxon>
        <taxon>Actinomycetes</taxon>
        <taxon>Micrococcales</taxon>
        <taxon>Microbacteriaceae</taxon>
        <taxon>Agrococcus</taxon>
    </lineage>
</organism>